<comment type="caution">
    <text evidence="3">The sequence shown here is derived from an EMBL/GenBank/DDBJ whole genome shotgun (WGS) entry which is preliminary data.</text>
</comment>
<evidence type="ECO:0000313" key="3">
    <source>
        <dbReference type="EMBL" id="MDR7354280.1"/>
    </source>
</evidence>
<evidence type="ECO:0000256" key="1">
    <source>
        <dbReference type="ARBA" id="ARBA00022801"/>
    </source>
</evidence>
<dbReference type="SUPFAM" id="SSF53187">
    <property type="entry name" value="Zn-dependent exopeptidases"/>
    <property type="match status" value="1"/>
</dbReference>
<feature type="domain" description="MurNAc-LAA" evidence="2">
    <location>
        <begin position="250"/>
        <end position="365"/>
    </location>
</feature>
<evidence type="ECO:0000259" key="2">
    <source>
        <dbReference type="SMART" id="SM00646"/>
    </source>
</evidence>
<dbReference type="PANTHER" id="PTHR30404:SF0">
    <property type="entry name" value="N-ACETYLMURAMOYL-L-ALANINE AMIDASE AMIC"/>
    <property type="match status" value="1"/>
</dbReference>
<organism evidence="3 4">
    <name type="scientific">Corynebacterium felinum</name>
    <dbReference type="NCBI Taxonomy" id="131318"/>
    <lineage>
        <taxon>Bacteria</taxon>
        <taxon>Bacillati</taxon>
        <taxon>Actinomycetota</taxon>
        <taxon>Actinomycetes</taxon>
        <taxon>Mycobacteriales</taxon>
        <taxon>Corynebacteriaceae</taxon>
        <taxon>Corynebacterium</taxon>
    </lineage>
</organism>
<sequence length="393" mass="43420">MTEVLRAGDRSPRVAEVRAALARLGLVPEFGDDVQSEQVLKESDTYFDDALVSALRGFQQSRGIIASGDIDDTTLRVLREASYHLGARVLQYVPQNEMIGDDVYQLQQQLHELGFYTDRVDGHFGPCTHAALINYQMNYGLNMDGICGPNTIRALSLLGRRITGGSPTILRERERVRDAGPRLTGKRVVIDPALGGTNSGLTVKGLYGDITEEELIWDLASRVEGRMIAAGMETIISRPRKHDLSAQERADVANAFGADLMICLKADRYPNDKASGCATFYFGSDKGNYSMIGELLSGFIQREIVARTKLVNCGNHGRSWDLLRLTQMPCIEVVTGYLSNPGDVRILTNPSKRDAIAEAIVVAVKRLYLMDQDDQPTGTYTFLELVEQEKLEA</sequence>
<reference evidence="3 4" key="1">
    <citation type="submission" date="2023-07" db="EMBL/GenBank/DDBJ databases">
        <title>Sequencing the genomes of 1000 actinobacteria strains.</title>
        <authorList>
            <person name="Klenk H.-P."/>
        </authorList>
    </citation>
    <scope>NUCLEOTIDE SEQUENCE [LARGE SCALE GENOMIC DNA]</scope>
    <source>
        <strain evidence="3 4">DSM 44508</strain>
    </source>
</reference>
<dbReference type="SMART" id="SM00646">
    <property type="entry name" value="Ami_3"/>
    <property type="match status" value="1"/>
</dbReference>
<protein>
    <submittedName>
        <fullName evidence="3">N-acetylmuramoyl-L-alanine amidase</fullName>
        <ecNumber evidence="3">3.5.1.28</ecNumber>
    </submittedName>
</protein>
<evidence type="ECO:0000313" key="4">
    <source>
        <dbReference type="Proteomes" id="UP001183619"/>
    </source>
</evidence>
<dbReference type="InterPro" id="IPR002477">
    <property type="entry name" value="Peptidoglycan-bd-like"/>
</dbReference>
<dbReference type="InterPro" id="IPR036366">
    <property type="entry name" value="PGBDSf"/>
</dbReference>
<dbReference type="EMBL" id="JAVDYF010000001">
    <property type="protein sequence ID" value="MDR7354280.1"/>
    <property type="molecule type" value="Genomic_DNA"/>
</dbReference>
<dbReference type="PANTHER" id="PTHR30404">
    <property type="entry name" value="N-ACETYLMURAMOYL-L-ALANINE AMIDASE"/>
    <property type="match status" value="1"/>
</dbReference>
<dbReference type="InterPro" id="IPR036365">
    <property type="entry name" value="PGBD-like_sf"/>
</dbReference>
<dbReference type="Pfam" id="PF01471">
    <property type="entry name" value="PG_binding_1"/>
    <property type="match status" value="2"/>
</dbReference>
<dbReference type="InterPro" id="IPR050695">
    <property type="entry name" value="N-acetylmuramoyl_amidase_3"/>
</dbReference>
<dbReference type="Gene3D" id="1.10.101.10">
    <property type="entry name" value="PGBD-like superfamily/PGBD"/>
    <property type="match status" value="2"/>
</dbReference>
<dbReference type="RefSeq" id="WP_277103276.1">
    <property type="nucleotide sequence ID" value="NZ_BAAAJS010000028.1"/>
</dbReference>
<dbReference type="Proteomes" id="UP001183619">
    <property type="component" value="Unassembled WGS sequence"/>
</dbReference>
<proteinExistence type="predicted"/>
<keyword evidence="4" id="KW-1185">Reference proteome</keyword>
<dbReference type="InterPro" id="IPR002508">
    <property type="entry name" value="MurNAc-LAA_cat"/>
</dbReference>
<dbReference type="Pfam" id="PF01520">
    <property type="entry name" value="Amidase_3"/>
    <property type="match status" value="1"/>
</dbReference>
<accession>A0ABU2B6P6</accession>
<name>A0ABU2B6P6_9CORY</name>
<keyword evidence="1 3" id="KW-0378">Hydrolase</keyword>
<gene>
    <name evidence="3" type="ORF">J2S37_000818</name>
</gene>
<dbReference type="EC" id="3.5.1.28" evidence="3"/>
<dbReference type="CDD" id="cd02696">
    <property type="entry name" value="MurNAc-LAA"/>
    <property type="match status" value="1"/>
</dbReference>
<dbReference type="SUPFAM" id="SSF47090">
    <property type="entry name" value="PGBD-like"/>
    <property type="match status" value="2"/>
</dbReference>
<dbReference type="Gene3D" id="3.40.630.40">
    <property type="entry name" value="Zn-dependent exopeptidases"/>
    <property type="match status" value="1"/>
</dbReference>
<dbReference type="GO" id="GO:0008745">
    <property type="term" value="F:N-acetylmuramoyl-L-alanine amidase activity"/>
    <property type="evidence" value="ECO:0007669"/>
    <property type="project" value="UniProtKB-EC"/>
</dbReference>